<dbReference type="Proteomes" id="UP000283482">
    <property type="component" value="Unassembled WGS sequence"/>
</dbReference>
<dbReference type="EMBL" id="WCLA01000015">
    <property type="protein sequence ID" value="KAB5327941.1"/>
    <property type="molecule type" value="Genomic_DNA"/>
</dbReference>
<evidence type="ECO:0000313" key="2">
    <source>
        <dbReference type="EMBL" id="RHB29203.1"/>
    </source>
</evidence>
<evidence type="ECO:0000313" key="1">
    <source>
        <dbReference type="EMBL" id="KAB5327941.1"/>
    </source>
</evidence>
<comment type="caution">
    <text evidence="2">The sequence shown here is derived from an EMBL/GenBank/DDBJ whole genome shotgun (WGS) entry which is preliminary data.</text>
</comment>
<proteinExistence type="predicted"/>
<evidence type="ECO:0000313" key="4">
    <source>
        <dbReference type="Proteomes" id="UP000431177"/>
    </source>
</evidence>
<reference evidence="2 3" key="1">
    <citation type="submission" date="2018-08" db="EMBL/GenBank/DDBJ databases">
        <title>A genome reference for cultivated species of the human gut microbiota.</title>
        <authorList>
            <person name="Zou Y."/>
            <person name="Xue W."/>
            <person name="Luo G."/>
        </authorList>
    </citation>
    <scope>NUCLEOTIDE SEQUENCE [LARGE SCALE GENOMIC DNA]</scope>
    <source>
        <strain evidence="2 3">AM40-34</strain>
    </source>
</reference>
<dbReference type="Proteomes" id="UP000431177">
    <property type="component" value="Unassembled WGS sequence"/>
</dbReference>
<evidence type="ECO:0008006" key="5">
    <source>
        <dbReference type="Google" id="ProtNLM"/>
    </source>
</evidence>
<reference evidence="1 4" key="2">
    <citation type="journal article" date="2019" name="Nat. Med.">
        <title>A library of human gut bacterial isolates paired with longitudinal multiomics data enables mechanistic microbiome research.</title>
        <authorList>
            <person name="Poyet M."/>
            <person name="Groussin M."/>
            <person name="Gibbons S.M."/>
            <person name="Avila-Pacheco J."/>
            <person name="Jiang X."/>
            <person name="Kearney S.M."/>
            <person name="Perrotta A.R."/>
            <person name="Berdy B."/>
            <person name="Zhao S."/>
            <person name="Lieberman T.D."/>
            <person name="Swanson P.K."/>
            <person name="Smith M."/>
            <person name="Roesemann S."/>
            <person name="Alexander J.E."/>
            <person name="Rich S.A."/>
            <person name="Livny J."/>
            <person name="Vlamakis H."/>
            <person name="Clish C."/>
            <person name="Bullock K."/>
            <person name="Deik A."/>
            <person name="Scott J."/>
            <person name="Pierce K.A."/>
            <person name="Xavier R.J."/>
            <person name="Alm E.J."/>
        </authorList>
    </citation>
    <scope>NUCLEOTIDE SEQUENCE [LARGE SCALE GENOMIC DNA]</scope>
    <source>
        <strain evidence="1 4">BIOML-A2</strain>
    </source>
</reference>
<accession>A0A413V6L4</accession>
<name>A0A413V6L4_BACSE</name>
<evidence type="ECO:0000313" key="3">
    <source>
        <dbReference type="Proteomes" id="UP000283482"/>
    </source>
</evidence>
<dbReference type="AlphaFoldDB" id="A0A413V6L4"/>
<protein>
    <recommendedName>
        <fullName evidence="5">Class I SAM-dependent methyltransferase</fullName>
    </recommendedName>
</protein>
<dbReference type="EMBL" id="QSGN01000017">
    <property type="protein sequence ID" value="RHB29203.1"/>
    <property type="molecule type" value="Genomic_DNA"/>
</dbReference>
<gene>
    <name evidence="2" type="ORF">DW889_08640</name>
    <name evidence="1" type="ORF">F9950_08810</name>
</gene>
<organism evidence="2 3">
    <name type="scientific">Bacteroides stercoris</name>
    <dbReference type="NCBI Taxonomy" id="46506"/>
    <lineage>
        <taxon>Bacteria</taxon>
        <taxon>Pseudomonadati</taxon>
        <taxon>Bacteroidota</taxon>
        <taxon>Bacteroidia</taxon>
        <taxon>Bacteroidales</taxon>
        <taxon>Bacteroidaceae</taxon>
        <taxon>Bacteroides</taxon>
    </lineage>
</organism>
<dbReference type="RefSeq" id="WP_117907041.1">
    <property type="nucleotide sequence ID" value="NZ_JADNNX010000015.1"/>
</dbReference>
<sequence>MNRMLLALKRPFIWLYRFRHRCGYGVHSPFAFNLITHVIYETTPYYKYKELASEQKRLMPQKGRAWGYESLKVKRLLFRLVNYVQPATIVDVGMQAASSLYLKAAKEGADYTAAADLSELFLESGASVDFLYLHDYRRPEFVEEVFRICADRTAQTSVFVIEGIRYTSRMRAVWKRISRHEKAGITFDLYDLGIIFFDKTRIKQDYIVNF</sequence>